<reference evidence="1" key="1">
    <citation type="journal article" date="2018" name="Genome Biol. Evol.">
        <title>Genomics and development of Lentinus tigrinus, a white-rot wood-decaying mushroom with dimorphic fruiting bodies.</title>
        <authorList>
            <person name="Wu B."/>
            <person name="Xu Z."/>
            <person name="Knudson A."/>
            <person name="Carlson A."/>
            <person name="Chen N."/>
            <person name="Kovaka S."/>
            <person name="LaButti K."/>
            <person name="Lipzen A."/>
            <person name="Pennachio C."/>
            <person name="Riley R."/>
            <person name="Schakwitz W."/>
            <person name="Umezawa K."/>
            <person name="Ohm R.A."/>
            <person name="Grigoriev I.V."/>
            <person name="Nagy L.G."/>
            <person name="Gibbons J."/>
            <person name="Hibbett D."/>
        </authorList>
    </citation>
    <scope>NUCLEOTIDE SEQUENCE [LARGE SCALE GENOMIC DNA]</scope>
    <source>
        <strain evidence="1">ALCF2SS1-6</strain>
    </source>
</reference>
<organism evidence="1 2">
    <name type="scientific">Lentinus tigrinus ALCF2SS1-6</name>
    <dbReference type="NCBI Taxonomy" id="1328759"/>
    <lineage>
        <taxon>Eukaryota</taxon>
        <taxon>Fungi</taxon>
        <taxon>Dikarya</taxon>
        <taxon>Basidiomycota</taxon>
        <taxon>Agaricomycotina</taxon>
        <taxon>Agaricomycetes</taxon>
        <taxon>Polyporales</taxon>
        <taxon>Polyporaceae</taxon>
        <taxon>Lentinus</taxon>
    </lineage>
</organism>
<dbReference type="Proteomes" id="UP000313359">
    <property type="component" value="Unassembled WGS sequence"/>
</dbReference>
<name>A0A5C2SMB3_9APHY</name>
<dbReference type="EMBL" id="ML122254">
    <property type="protein sequence ID" value="RPD64424.1"/>
    <property type="molecule type" value="Genomic_DNA"/>
</dbReference>
<protein>
    <submittedName>
        <fullName evidence="1">Uncharacterized protein</fullName>
    </submittedName>
</protein>
<evidence type="ECO:0000313" key="2">
    <source>
        <dbReference type="Proteomes" id="UP000313359"/>
    </source>
</evidence>
<proteinExistence type="predicted"/>
<dbReference type="OrthoDB" id="2757616at2759"/>
<dbReference type="AlphaFoldDB" id="A0A5C2SMB3"/>
<sequence>MNPLPTSFMGPPATPTRKRIRIDSCEENADNDEIRLFALRSPHSTSPKRIIVDPSVYVPQPHDIVAESWVSDNTMRHVYLRLYDLINYNNPTGVWFPLHMKPSRATWSVIGEEPTKYTHLTVDGRRILFLAVGSIHDCTILIRPNELSPRLRVQLELFRQVDRAAAADLFNSGNSHGKVAPTAMTTLSASTRSDSTVGIPPYKRVYDATQMYAKKSAMSLVEPIALFPGDVVLLELYMVRTEEQVGLTSAAFHLNAVNVLTWGPHPTRVAQLDDQLDFPDVI</sequence>
<gene>
    <name evidence="1" type="ORF">L227DRAFT_608085</name>
</gene>
<evidence type="ECO:0000313" key="1">
    <source>
        <dbReference type="EMBL" id="RPD64424.1"/>
    </source>
</evidence>
<accession>A0A5C2SMB3</accession>
<keyword evidence="2" id="KW-1185">Reference proteome</keyword>